<name>C4ICT5_CLOBU</name>
<organism evidence="1 2">
    <name type="scientific">Clostridium butyricum E4 str. BoNT E BL5262</name>
    <dbReference type="NCBI Taxonomy" id="632245"/>
    <lineage>
        <taxon>Bacteria</taxon>
        <taxon>Bacillati</taxon>
        <taxon>Bacillota</taxon>
        <taxon>Clostridia</taxon>
        <taxon>Eubacteriales</taxon>
        <taxon>Clostridiaceae</taxon>
        <taxon>Clostridium</taxon>
    </lineage>
</organism>
<dbReference type="AlphaFoldDB" id="C4ICT5"/>
<dbReference type="EMBL" id="ACOM01000002">
    <property type="protein sequence ID" value="EEP55790.1"/>
    <property type="molecule type" value="Genomic_DNA"/>
</dbReference>
<dbReference type="eggNOG" id="ENOG5032555">
    <property type="taxonomic scope" value="Bacteria"/>
</dbReference>
<protein>
    <submittedName>
        <fullName evidence="1">Uncharacterized protein</fullName>
    </submittedName>
</protein>
<reference evidence="1 2" key="1">
    <citation type="submission" date="2009-08" db="EMBL/GenBank/DDBJ databases">
        <authorList>
            <person name="Shrivastava S."/>
            <person name="Brinkac L.B."/>
            <person name="Brown J.L."/>
            <person name="Bruce D.B."/>
            <person name="Detter C."/>
            <person name="Green L.D."/>
            <person name="Munk C.A."/>
            <person name="Rogers Y.C."/>
            <person name="Tapia R."/>
            <person name="Sims D.R."/>
            <person name="Smith L.A."/>
            <person name="Smith T.J."/>
            <person name="Sutton G."/>
            <person name="Brettin T."/>
        </authorList>
    </citation>
    <scope>NUCLEOTIDE SEQUENCE [LARGE SCALE GENOMIC DNA]</scope>
    <source>
        <strain evidence="2">E4 str. BoNT E BL5262</strain>
    </source>
</reference>
<dbReference type="Proteomes" id="UP000003081">
    <property type="component" value="Unassembled WGS sequence"/>
</dbReference>
<dbReference type="HOGENOM" id="CLU_3134038_0_0_9"/>
<evidence type="ECO:0000313" key="2">
    <source>
        <dbReference type="Proteomes" id="UP000003081"/>
    </source>
</evidence>
<evidence type="ECO:0000313" key="1">
    <source>
        <dbReference type="EMBL" id="EEP55790.1"/>
    </source>
</evidence>
<keyword evidence="2" id="KW-1185">Reference proteome</keyword>
<proteinExistence type="predicted"/>
<gene>
    <name evidence="1" type="ORF">CLP_3158</name>
</gene>
<comment type="caution">
    <text evidence="1">The sequence shown here is derived from an EMBL/GenBank/DDBJ whole genome shotgun (WGS) entry which is preliminary data.</text>
</comment>
<accession>C4ICT5</accession>
<sequence>MMDFTNSPIDVNSYVAKYMDEMGCSFEQACEDLGLEASQVFNRQSGEEFY</sequence>